<feature type="region of interest" description="Disordered" evidence="1">
    <location>
        <begin position="202"/>
        <end position="224"/>
    </location>
</feature>
<feature type="region of interest" description="Disordered" evidence="1">
    <location>
        <begin position="1"/>
        <end position="47"/>
    </location>
</feature>
<accession>A0ABY6FMG8</accession>
<reference evidence="2" key="1">
    <citation type="submission" date="2021-08" db="EMBL/GenBank/DDBJ databases">
        <title>Complete genome sequence of Pseudomonas phytophila.</title>
        <authorList>
            <person name="Weir B.S."/>
            <person name="Templeton M.D."/>
            <person name="Arshed S."/>
            <person name="Andersen M.T."/>
            <person name="Jayaraman J."/>
        </authorList>
    </citation>
    <scope>NUCLEOTIDE SEQUENCE</scope>
    <source>
        <strain evidence="2">ICMP 23753</strain>
    </source>
</reference>
<feature type="compositionally biased region" description="Polar residues" evidence="1">
    <location>
        <begin position="34"/>
        <end position="45"/>
    </location>
</feature>
<sequence length="328" mass="35349">MQRNSAAASSGSSHPKRAEKPANKDAAVAAQGKENASSTHSNQVEASKVGLQASSSILNEGLGVSGEHNADYICAGEFGWGKDWDGHDKGADGSGFEGVPSASKLGKLSKGGSPKARHVLYKLTDGAHGTGIDASWRADPATNYGNNFAVVEAKASRNEHGPKFMREANNTRKPGVASKLGISGATGPSELLETLELEAPSARKTDKFSGSKNSSAPTVKKNNSIKKPKQILQISLERIRANNESAVPKTLIYTVLISYSRHLFHAPLYHPKQNPKDHAFARLNNSYETSHANHSAFHYHDREVKSFVQKRKQSIAVKYEKLSLLNIE</sequence>
<dbReference type="EMBL" id="CP081201">
    <property type="protein sequence ID" value="UXZ99143.1"/>
    <property type="molecule type" value="Genomic_DNA"/>
</dbReference>
<keyword evidence="3" id="KW-1185">Reference proteome</keyword>
<protein>
    <submittedName>
        <fullName evidence="2">Uncharacterized protein</fullName>
    </submittedName>
</protein>
<feature type="compositionally biased region" description="Polar residues" evidence="1">
    <location>
        <begin position="210"/>
        <end position="222"/>
    </location>
</feature>
<proteinExistence type="predicted"/>
<evidence type="ECO:0000256" key="1">
    <source>
        <dbReference type="SAM" id="MobiDB-lite"/>
    </source>
</evidence>
<feature type="compositionally biased region" description="Polar residues" evidence="1">
    <location>
        <begin position="1"/>
        <end position="13"/>
    </location>
</feature>
<organism evidence="2 3">
    <name type="scientific">Pseudomonas phytophila</name>
    <dbReference type="NCBI Taxonomy" id="2867264"/>
    <lineage>
        <taxon>Bacteria</taxon>
        <taxon>Pseudomonadati</taxon>
        <taxon>Pseudomonadota</taxon>
        <taxon>Gammaproteobacteria</taxon>
        <taxon>Pseudomonadales</taxon>
        <taxon>Pseudomonadaceae</taxon>
        <taxon>Pseudomonas</taxon>
    </lineage>
</organism>
<name>A0ABY6FMG8_9PSED</name>
<evidence type="ECO:0000313" key="2">
    <source>
        <dbReference type="EMBL" id="UXZ99143.1"/>
    </source>
</evidence>
<dbReference type="Proteomes" id="UP001063228">
    <property type="component" value="Chromosome"/>
</dbReference>
<gene>
    <name evidence="2" type="ORF">K3169_09620</name>
</gene>
<evidence type="ECO:0000313" key="3">
    <source>
        <dbReference type="Proteomes" id="UP001063228"/>
    </source>
</evidence>